<name>A0A0W0TMP6_9GAMM</name>
<accession>A0A0W0TMP6</accession>
<feature type="transmembrane region" description="Helical" evidence="1">
    <location>
        <begin position="44"/>
        <end position="61"/>
    </location>
</feature>
<reference evidence="2 5" key="1">
    <citation type="submission" date="2015-11" db="EMBL/GenBank/DDBJ databases">
        <title>Genomic analysis of 38 Legionella species identifies large and diverse effector repertoires.</title>
        <authorList>
            <person name="Burstein D."/>
            <person name="Amaro F."/>
            <person name="Zusman T."/>
            <person name="Lifshitz Z."/>
            <person name="Cohen O."/>
            <person name="Gilbert J.A."/>
            <person name="Pupko T."/>
            <person name="Shuman H.A."/>
            <person name="Segal G."/>
        </authorList>
    </citation>
    <scope>NUCLEOTIDE SEQUENCE [LARGE SCALE GENOMIC DNA]</scope>
    <source>
        <strain evidence="2 5">WO-44C</strain>
    </source>
</reference>
<dbReference type="PATRIC" id="fig|453.4.peg.1953"/>
<dbReference type="Proteomes" id="UP000251942">
    <property type="component" value="Unassembled WGS sequence"/>
</dbReference>
<keyword evidence="5" id="KW-1185">Reference proteome</keyword>
<evidence type="ECO:0000313" key="5">
    <source>
        <dbReference type="Proteomes" id="UP000054698"/>
    </source>
</evidence>
<evidence type="ECO:0000313" key="2">
    <source>
        <dbReference type="EMBL" id="KTC96866.1"/>
    </source>
</evidence>
<evidence type="ECO:0000313" key="6">
    <source>
        <dbReference type="Proteomes" id="UP000251942"/>
    </source>
</evidence>
<dbReference type="Proteomes" id="UP000254033">
    <property type="component" value="Unassembled WGS sequence"/>
</dbReference>
<dbReference type="AlphaFoldDB" id="A0A0W0TMP6"/>
<organism evidence="2 5">
    <name type="scientific">Legionella feeleii</name>
    <dbReference type="NCBI Taxonomy" id="453"/>
    <lineage>
        <taxon>Bacteria</taxon>
        <taxon>Pseudomonadati</taxon>
        <taxon>Pseudomonadota</taxon>
        <taxon>Gammaproteobacteria</taxon>
        <taxon>Legionellales</taxon>
        <taxon>Legionellaceae</taxon>
        <taxon>Legionella</taxon>
    </lineage>
</organism>
<dbReference type="EMBL" id="UASS01000013">
    <property type="protein sequence ID" value="SPX60900.1"/>
    <property type="molecule type" value="Genomic_DNA"/>
</dbReference>
<evidence type="ECO:0000313" key="3">
    <source>
        <dbReference type="EMBL" id="SPX60900.1"/>
    </source>
</evidence>
<dbReference type="Proteomes" id="UP000054698">
    <property type="component" value="Unassembled WGS sequence"/>
</dbReference>
<dbReference type="OrthoDB" id="5649942at2"/>
<sequence length="64" mass="7167">METLYQLLGLLAAGLIVWVLYRSIKGRPEQFSRENLSKSFSTMGVLGVLLIGFVALLVFVLRHT</sequence>
<protein>
    <recommendedName>
        <fullName evidence="8">Transmembrane protein</fullName>
    </recommendedName>
</protein>
<dbReference type="RefSeq" id="WP_058445934.1">
    <property type="nucleotide sequence ID" value="NZ_CAAAHT010000002.1"/>
</dbReference>
<reference evidence="6 7" key="2">
    <citation type="submission" date="2018-06" db="EMBL/GenBank/DDBJ databases">
        <authorList>
            <consortium name="Pathogen Informatics"/>
            <person name="Doyle S."/>
        </authorList>
    </citation>
    <scope>NUCLEOTIDE SEQUENCE [LARGE SCALE GENOMIC DNA]</scope>
    <source>
        <strain evidence="4 7">NCTC11978</strain>
        <strain evidence="3 6">NCTC12022</strain>
    </source>
</reference>
<dbReference type="STRING" id="453.Lfee_1778"/>
<keyword evidence="1" id="KW-1133">Transmembrane helix</keyword>
<feature type="transmembrane region" description="Helical" evidence="1">
    <location>
        <begin position="6"/>
        <end position="24"/>
    </location>
</feature>
<dbReference type="EMBL" id="LNYB01000080">
    <property type="protein sequence ID" value="KTC96866.1"/>
    <property type="molecule type" value="Genomic_DNA"/>
</dbReference>
<evidence type="ECO:0000256" key="1">
    <source>
        <dbReference type="SAM" id="Phobius"/>
    </source>
</evidence>
<keyword evidence="1" id="KW-0472">Membrane</keyword>
<evidence type="ECO:0008006" key="8">
    <source>
        <dbReference type="Google" id="ProtNLM"/>
    </source>
</evidence>
<proteinExistence type="predicted"/>
<evidence type="ECO:0000313" key="4">
    <source>
        <dbReference type="EMBL" id="STX40000.1"/>
    </source>
</evidence>
<keyword evidence="1" id="KW-0812">Transmembrane</keyword>
<gene>
    <name evidence="2" type="ORF">Lfee_1778</name>
    <name evidence="4" type="ORF">NCTC11978_03206</name>
    <name evidence="3" type="ORF">NCTC12022_01637</name>
</gene>
<evidence type="ECO:0000313" key="7">
    <source>
        <dbReference type="Proteomes" id="UP000254033"/>
    </source>
</evidence>
<dbReference type="EMBL" id="UGNY01000001">
    <property type="protein sequence ID" value="STX40000.1"/>
    <property type="molecule type" value="Genomic_DNA"/>
</dbReference>